<dbReference type="EMBL" id="CP036264">
    <property type="protein sequence ID" value="QEF97890.1"/>
    <property type="molecule type" value="Genomic_DNA"/>
</dbReference>
<proteinExistence type="predicted"/>
<reference evidence="2 3" key="1">
    <citation type="submission" date="2019-02" db="EMBL/GenBank/DDBJ databases">
        <title>Planctomycetal bacteria perform biofilm scaping via a novel small molecule.</title>
        <authorList>
            <person name="Jeske O."/>
            <person name="Boedeker C."/>
            <person name="Wiegand S."/>
            <person name="Breitling P."/>
            <person name="Kallscheuer N."/>
            <person name="Jogler M."/>
            <person name="Rohde M."/>
            <person name="Petersen J."/>
            <person name="Medema M.H."/>
            <person name="Surup F."/>
            <person name="Jogler C."/>
        </authorList>
    </citation>
    <scope>NUCLEOTIDE SEQUENCE [LARGE SCALE GENOMIC DNA]</scope>
    <source>
        <strain evidence="2 3">Mal15</strain>
    </source>
</reference>
<evidence type="ECO:0000313" key="3">
    <source>
        <dbReference type="Proteomes" id="UP000321353"/>
    </source>
</evidence>
<dbReference type="AlphaFoldDB" id="A0A5B9MD64"/>
<gene>
    <name evidence="2" type="ORF">Mal15_19360</name>
</gene>
<dbReference type="Proteomes" id="UP000321353">
    <property type="component" value="Chromosome"/>
</dbReference>
<keyword evidence="3" id="KW-1185">Reference proteome</keyword>
<name>A0A5B9MD64_9BACT</name>
<organism evidence="2 3">
    <name type="scientific">Stieleria maiorica</name>
    <dbReference type="NCBI Taxonomy" id="2795974"/>
    <lineage>
        <taxon>Bacteria</taxon>
        <taxon>Pseudomonadati</taxon>
        <taxon>Planctomycetota</taxon>
        <taxon>Planctomycetia</taxon>
        <taxon>Pirellulales</taxon>
        <taxon>Pirellulaceae</taxon>
        <taxon>Stieleria</taxon>
    </lineage>
</organism>
<evidence type="ECO:0000313" key="2">
    <source>
        <dbReference type="EMBL" id="QEF97890.1"/>
    </source>
</evidence>
<protein>
    <submittedName>
        <fullName evidence="2">Uncharacterized protein</fullName>
    </submittedName>
</protein>
<dbReference type="KEGG" id="smam:Mal15_19360"/>
<evidence type="ECO:0000256" key="1">
    <source>
        <dbReference type="SAM" id="MobiDB-lite"/>
    </source>
</evidence>
<accession>A0A5B9MD64</accession>
<sequence length="372" mass="41309">MIRESNPGHATDAEQAACRRDRGLDRKRARKRYQIAQKVLAAVCKTSPRRRLTPVPTDSLQRILRLQRLEPVAVSRGWLLAANRLHRELARTLRSLCESIDQSLVSMAETVEPGVRCGMLDLIGDLTALEADFESVELNLKNRTVGVTTEPIELEGVLLGPFKIELEIRYLGQSTSYRVIATDPQPAVSCDSTTHPHVQSETLCEGDGHQPIKHALADGRLYDFFLIVRQILQTYNPDSAYISLGDWFGVECGDCGANVDEDDTCRCDRCGRRTCSDCSCGCEACDESFCHDCTSICESCRSYYCDGCMESCDRCGESFCKHCLTENQCDDCLDQETNEERSQAPTKTPAEAGQEPNPAVQPIRLGETKVPA</sequence>
<feature type="region of interest" description="Disordered" evidence="1">
    <location>
        <begin position="340"/>
        <end position="372"/>
    </location>
</feature>